<evidence type="ECO:0000256" key="6">
    <source>
        <dbReference type="SAM" id="SignalP"/>
    </source>
</evidence>
<dbReference type="InterPro" id="IPR016828">
    <property type="entry name" value="Alpha-L-arabinofuranosidase"/>
</dbReference>
<dbReference type="PANTHER" id="PTHR43817">
    <property type="entry name" value="GLYCOSYL HYDROLASE"/>
    <property type="match status" value="1"/>
</dbReference>
<keyword evidence="3 5" id="KW-0378">Hydrolase</keyword>
<feature type="signal peptide" evidence="6">
    <location>
        <begin position="1"/>
        <end position="21"/>
    </location>
</feature>
<dbReference type="CDD" id="cd18820">
    <property type="entry name" value="GH43_LbAraf43-like"/>
    <property type="match status" value="1"/>
</dbReference>
<organism evidence="7 8">
    <name type="scientific">Mucilaginibacter gynuensis</name>
    <dbReference type="NCBI Taxonomy" id="1302236"/>
    <lineage>
        <taxon>Bacteria</taxon>
        <taxon>Pseudomonadati</taxon>
        <taxon>Bacteroidota</taxon>
        <taxon>Sphingobacteriia</taxon>
        <taxon>Sphingobacteriales</taxon>
        <taxon>Sphingobacteriaceae</taxon>
        <taxon>Mucilaginibacter</taxon>
    </lineage>
</organism>
<evidence type="ECO:0000256" key="1">
    <source>
        <dbReference type="ARBA" id="ARBA00009865"/>
    </source>
</evidence>
<evidence type="ECO:0000256" key="4">
    <source>
        <dbReference type="ARBA" id="ARBA00023295"/>
    </source>
</evidence>
<dbReference type="GO" id="GO:0016787">
    <property type="term" value="F:hydrolase activity"/>
    <property type="evidence" value="ECO:0007669"/>
    <property type="project" value="UniProtKB-KW"/>
</dbReference>
<dbReference type="EMBL" id="BAABFT010000002">
    <property type="protein sequence ID" value="GAA4314929.1"/>
    <property type="molecule type" value="Genomic_DNA"/>
</dbReference>
<proteinExistence type="inferred from homology"/>
<dbReference type="PANTHER" id="PTHR43817:SF1">
    <property type="entry name" value="HYDROLASE, FAMILY 43, PUTATIVE (AFU_ORTHOLOGUE AFUA_3G01660)-RELATED"/>
    <property type="match status" value="1"/>
</dbReference>
<dbReference type="PIRSF" id="PIRSF025414">
    <property type="entry name" value="Alpha-L-arabinofuranosidase"/>
    <property type="match status" value="1"/>
</dbReference>
<dbReference type="InterPro" id="IPR023296">
    <property type="entry name" value="Glyco_hydro_beta-prop_sf"/>
</dbReference>
<evidence type="ECO:0000256" key="3">
    <source>
        <dbReference type="ARBA" id="ARBA00022801"/>
    </source>
</evidence>
<dbReference type="InterPro" id="IPR006710">
    <property type="entry name" value="Glyco_hydro_43"/>
</dbReference>
<comment type="similarity">
    <text evidence="1 5">Belongs to the glycosyl hydrolase 43 family.</text>
</comment>
<gene>
    <name evidence="7" type="ORF">GCM10023149_11320</name>
</gene>
<protein>
    <submittedName>
        <fullName evidence="7">Glycoside hydrolase family 43 protein</fullName>
    </submittedName>
</protein>
<sequence>MKKTTVFLFLVLLSSFGFVQNAPSNTFTNPLLPAGPDPWNIYKDGYYYYTNSTGGNLVIWKTKDLTDLKSAEKKVIWVPPTGKEYSKELWAPELHFIRGKWYMYFAADDGDNNHHRMYVVENPSLDPMKGEWTFKGKVADDTNKWAIDGSVFENKGKLYMIWSGWEGDKNGMQSIYIAEMSNPWTISSKRVKLSSPTYKWESNSGIGVLVNEGPEILAHGDKLYLIYSASGCWTDFYALGMLTASTKSNLLDVASWKKSAEPVFQQSPENGVYAPGHNSFFKSPDGKEDWILYHANANAGDGCGNKRSPRAQKFTWNKDGSPNFGTPVKLGTALALPSSTKKSK</sequence>
<dbReference type="RefSeq" id="WP_345210037.1">
    <property type="nucleotide sequence ID" value="NZ_BAABFT010000002.1"/>
</dbReference>
<evidence type="ECO:0000313" key="8">
    <source>
        <dbReference type="Proteomes" id="UP001500582"/>
    </source>
</evidence>
<keyword evidence="2 6" id="KW-0732">Signal</keyword>
<accession>A0ABP8G0Q5</accession>
<evidence type="ECO:0000256" key="5">
    <source>
        <dbReference type="RuleBase" id="RU361187"/>
    </source>
</evidence>
<comment type="caution">
    <text evidence="7">The sequence shown here is derived from an EMBL/GenBank/DDBJ whole genome shotgun (WGS) entry which is preliminary data.</text>
</comment>
<evidence type="ECO:0000256" key="2">
    <source>
        <dbReference type="ARBA" id="ARBA00022729"/>
    </source>
</evidence>
<reference evidence="8" key="1">
    <citation type="journal article" date="2019" name="Int. J. Syst. Evol. Microbiol.">
        <title>The Global Catalogue of Microorganisms (GCM) 10K type strain sequencing project: providing services to taxonomists for standard genome sequencing and annotation.</title>
        <authorList>
            <consortium name="The Broad Institute Genomics Platform"/>
            <consortium name="The Broad Institute Genome Sequencing Center for Infectious Disease"/>
            <person name="Wu L."/>
            <person name="Ma J."/>
        </authorList>
    </citation>
    <scope>NUCLEOTIDE SEQUENCE [LARGE SCALE GENOMIC DNA]</scope>
    <source>
        <strain evidence="8">JCM 17705</strain>
    </source>
</reference>
<feature type="chain" id="PRO_5045946532" evidence="6">
    <location>
        <begin position="22"/>
        <end position="344"/>
    </location>
</feature>
<keyword evidence="8" id="KW-1185">Reference proteome</keyword>
<evidence type="ECO:0000313" key="7">
    <source>
        <dbReference type="EMBL" id="GAA4314929.1"/>
    </source>
</evidence>
<name>A0ABP8G0Q5_9SPHI</name>
<dbReference type="Pfam" id="PF04616">
    <property type="entry name" value="Glyco_hydro_43"/>
    <property type="match status" value="1"/>
</dbReference>
<dbReference type="SUPFAM" id="SSF75005">
    <property type="entry name" value="Arabinanase/levansucrase/invertase"/>
    <property type="match status" value="1"/>
</dbReference>
<keyword evidence="4 5" id="KW-0326">Glycosidase</keyword>
<dbReference type="Gene3D" id="2.115.10.20">
    <property type="entry name" value="Glycosyl hydrolase domain, family 43"/>
    <property type="match status" value="1"/>
</dbReference>
<dbReference type="Proteomes" id="UP001500582">
    <property type="component" value="Unassembled WGS sequence"/>
</dbReference>